<keyword evidence="1" id="KW-0472">Membrane</keyword>
<organism evidence="3 4">
    <name type="scientific">[Clostridium] aminophilum</name>
    <dbReference type="NCBI Taxonomy" id="1526"/>
    <lineage>
        <taxon>Bacteria</taxon>
        <taxon>Bacillati</taxon>
        <taxon>Bacillota</taxon>
        <taxon>Clostridia</taxon>
        <taxon>Lachnospirales</taxon>
        <taxon>Lachnospiraceae</taxon>
    </lineage>
</organism>
<proteinExistence type="predicted"/>
<dbReference type="GO" id="GO:0004190">
    <property type="term" value="F:aspartic-type endopeptidase activity"/>
    <property type="evidence" value="ECO:0007669"/>
    <property type="project" value="InterPro"/>
</dbReference>
<dbReference type="Proteomes" id="UP000214760">
    <property type="component" value="Unassembled WGS sequence"/>
</dbReference>
<reference evidence="3 4" key="1">
    <citation type="submission" date="2016-10" db="EMBL/GenBank/DDBJ databases">
        <authorList>
            <person name="de Groot N.N."/>
        </authorList>
    </citation>
    <scope>NUCLEOTIDE SEQUENCE [LARGE SCALE GENOMIC DNA]</scope>
    <source>
        <strain evidence="3 4">F</strain>
    </source>
</reference>
<feature type="domain" description="Prepilin type IV endopeptidase peptidase" evidence="2">
    <location>
        <begin position="7"/>
        <end position="112"/>
    </location>
</feature>
<gene>
    <name evidence="3" type="ORF">SAMN02910262_02008</name>
</gene>
<keyword evidence="1" id="KW-1133">Transmembrane helix</keyword>
<feature type="transmembrane region" description="Helical" evidence="1">
    <location>
        <begin position="57"/>
        <end position="74"/>
    </location>
</feature>
<accession>A0A1I6JW43</accession>
<protein>
    <submittedName>
        <fullName evidence="3">Type IV leader peptidase family protein</fullName>
    </submittedName>
</protein>
<dbReference type="RefSeq" id="WP_031473576.1">
    <property type="nucleotide sequence ID" value="NZ_FOZC01000012.1"/>
</dbReference>
<evidence type="ECO:0000256" key="1">
    <source>
        <dbReference type="SAM" id="Phobius"/>
    </source>
</evidence>
<dbReference type="Gene3D" id="1.20.120.1220">
    <property type="match status" value="1"/>
</dbReference>
<name>A0A1I6JW43_9FIRM</name>
<dbReference type="InterPro" id="IPR000045">
    <property type="entry name" value="Prepilin_IV_endopep_pep"/>
</dbReference>
<evidence type="ECO:0000313" key="4">
    <source>
        <dbReference type="Proteomes" id="UP000214760"/>
    </source>
</evidence>
<feature type="transmembrane region" description="Helical" evidence="1">
    <location>
        <begin position="100"/>
        <end position="122"/>
    </location>
</feature>
<dbReference type="EMBL" id="FOZC01000012">
    <property type="protein sequence ID" value="SFR83177.1"/>
    <property type="molecule type" value="Genomic_DNA"/>
</dbReference>
<sequence>MGLRWTILLAVCAAGAVSDLKKGIIPNRILLTGFAAEAAGLLWTEPLITLGAEEAKLCFITIGTMVLFSPLFFLDLCGAGDVKLASLIFGSVGMYEGLRVLFWGGLPAAVWSLGVMLSHGILRQRIQWVYEYLRTWMICGSPTAYPVGITNRNTGTAIRLAPFLLIGVLREMLFGG</sequence>
<dbReference type="Pfam" id="PF01478">
    <property type="entry name" value="Peptidase_A24"/>
    <property type="match status" value="1"/>
</dbReference>
<dbReference type="AlphaFoldDB" id="A0A1I6JW43"/>
<evidence type="ECO:0000313" key="3">
    <source>
        <dbReference type="EMBL" id="SFR83177.1"/>
    </source>
</evidence>
<dbReference type="GO" id="GO:0016020">
    <property type="term" value="C:membrane"/>
    <property type="evidence" value="ECO:0007669"/>
    <property type="project" value="InterPro"/>
</dbReference>
<keyword evidence="1" id="KW-0812">Transmembrane</keyword>
<evidence type="ECO:0000259" key="2">
    <source>
        <dbReference type="Pfam" id="PF01478"/>
    </source>
</evidence>